<evidence type="ECO:0000313" key="1">
    <source>
        <dbReference type="EMBL" id="GFU26212.1"/>
    </source>
</evidence>
<dbReference type="Proteomes" id="UP000887013">
    <property type="component" value="Unassembled WGS sequence"/>
</dbReference>
<dbReference type="AlphaFoldDB" id="A0A8X6UF57"/>
<name>A0A8X6UF57_NEPPI</name>
<keyword evidence="2" id="KW-1185">Reference proteome</keyword>
<gene>
    <name evidence="1" type="ORF">NPIL_27141</name>
</gene>
<comment type="caution">
    <text evidence="1">The sequence shown here is derived from an EMBL/GenBank/DDBJ whole genome shotgun (WGS) entry which is preliminary data.</text>
</comment>
<organism evidence="1 2">
    <name type="scientific">Nephila pilipes</name>
    <name type="common">Giant wood spider</name>
    <name type="synonym">Nephila maculata</name>
    <dbReference type="NCBI Taxonomy" id="299642"/>
    <lineage>
        <taxon>Eukaryota</taxon>
        <taxon>Metazoa</taxon>
        <taxon>Ecdysozoa</taxon>
        <taxon>Arthropoda</taxon>
        <taxon>Chelicerata</taxon>
        <taxon>Arachnida</taxon>
        <taxon>Araneae</taxon>
        <taxon>Araneomorphae</taxon>
        <taxon>Entelegynae</taxon>
        <taxon>Araneoidea</taxon>
        <taxon>Nephilidae</taxon>
        <taxon>Nephila</taxon>
    </lineage>
</organism>
<protein>
    <submittedName>
        <fullName evidence="1">Uncharacterized protein</fullName>
    </submittedName>
</protein>
<evidence type="ECO:0000313" key="2">
    <source>
        <dbReference type="Proteomes" id="UP000887013"/>
    </source>
</evidence>
<dbReference type="EMBL" id="BMAW01081776">
    <property type="protein sequence ID" value="GFU26212.1"/>
    <property type="molecule type" value="Genomic_DNA"/>
</dbReference>
<reference evidence="1" key="1">
    <citation type="submission" date="2020-08" db="EMBL/GenBank/DDBJ databases">
        <title>Multicomponent nature underlies the extraordinary mechanical properties of spider dragline silk.</title>
        <authorList>
            <person name="Kono N."/>
            <person name="Nakamura H."/>
            <person name="Mori M."/>
            <person name="Yoshida Y."/>
            <person name="Ohtoshi R."/>
            <person name="Malay A.D."/>
            <person name="Moran D.A.P."/>
            <person name="Tomita M."/>
            <person name="Numata K."/>
            <person name="Arakawa K."/>
        </authorList>
    </citation>
    <scope>NUCLEOTIDE SEQUENCE</scope>
</reference>
<sequence length="81" mass="9729">MWWAVSYVYRPSALRFSRIRYETRGMTSWRMSRDPHSQLWSYRNDPPWRPLLLRIGDGKFFLPLATMLASEVLTEMQDSCL</sequence>
<proteinExistence type="predicted"/>
<accession>A0A8X6UF57</accession>